<dbReference type="SMART" id="SM00342">
    <property type="entry name" value="HTH_ARAC"/>
    <property type="match status" value="1"/>
</dbReference>
<dbReference type="Pfam" id="PF00730">
    <property type="entry name" value="HhH-GPD"/>
    <property type="match status" value="1"/>
</dbReference>
<comment type="cofactor">
    <cofactor evidence="2">
        <name>Zn(2+)</name>
        <dbReference type="ChEBI" id="CHEBI:29105"/>
    </cofactor>
</comment>
<evidence type="ECO:0000256" key="9">
    <source>
        <dbReference type="ARBA" id="ARBA00023204"/>
    </source>
</evidence>
<protein>
    <recommendedName>
        <fullName evidence="3">DNA-3-methyladenine glycosylase II</fullName>
        <ecNumber evidence="3">3.2.2.21</ecNumber>
    </recommendedName>
</protein>
<dbReference type="Proteomes" id="UP000672097">
    <property type="component" value="Unassembled WGS sequence"/>
</dbReference>
<evidence type="ECO:0000256" key="2">
    <source>
        <dbReference type="ARBA" id="ARBA00001947"/>
    </source>
</evidence>
<dbReference type="Gene3D" id="1.10.340.30">
    <property type="entry name" value="Hypothetical protein, domain 2"/>
    <property type="match status" value="1"/>
</dbReference>
<keyword evidence="12" id="KW-1185">Reference proteome</keyword>
<dbReference type="RefSeq" id="WP_210809114.1">
    <property type="nucleotide sequence ID" value="NZ_JAGQDG010000004.1"/>
</dbReference>
<dbReference type="SUPFAM" id="SSF48150">
    <property type="entry name" value="DNA-glycosylase"/>
    <property type="match status" value="1"/>
</dbReference>
<dbReference type="CDD" id="cd00056">
    <property type="entry name" value="ENDO3c"/>
    <property type="match status" value="1"/>
</dbReference>
<keyword evidence="9" id="KW-0234">DNA repair</keyword>
<evidence type="ECO:0000256" key="4">
    <source>
        <dbReference type="ARBA" id="ARBA00022603"/>
    </source>
</evidence>
<evidence type="ECO:0000256" key="1">
    <source>
        <dbReference type="ARBA" id="ARBA00000086"/>
    </source>
</evidence>
<evidence type="ECO:0000256" key="6">
    <source>
        <dbReference type="ARBA" id="ARBA00023015"/>
    </source>
</evidence>
<dbReference type="PROSITE" id="PS01124">
    <property type="entry name" value="HTH_ARAC_FAMILY_2"/>
    <property type="match status" value="1"/>
</dbReference>
<evidence type="ECO:0000259" key="10">
    <source>
        <dbReference type="PROSITE" id="PS01124"/>
    </source>
</evidence>
<dbReference type="InterPro" id="IPR018060">
    <property type="entry name" value="HTH_AraC"/>
</dbReference>
<keyword evidence="7" id="KW-0010">Activator</keyword>
<gene>
    <name evidence="11" type="ORF">KAK11_10770</name>
</gene>
<dbReference type="Gene3D" id="3.40.10.10">
    <property type="entry name" value="DNA Methylphosphotriester Repair Domain"/>
    <property type="match status" value="1"/>
</dbReference>
<comment type="caution">
    <text evidence="11">The sequence shown here is derived from an EMBL/GenBank/DDBJ whole genome shotgun (WGS) entry which is preliminary data.</text>
</comment>
<evidence type="ECO:0000256" key="8">
    <source>
        <dbReference type="ARBA" id="ARBA00023163"/>
    </source>
</evidence>
<comment type="catalytic activity">
    <reaction evidence="1">
        <text>Hydrolysis of alkylated DNA, releasing 3-methyladenine, 3-methylguanine, 7-methylguanine and 7-methyladenine.</text>
        <dbReference type="EC" id="3.2.2.21"/>
    </reaction>
</comment>
<dbReference type="Gene3D" id="3.30.310.20">
    <property type="entry name" value="DNA-3-methyladenine glycosylase AlkA, N-terminal domain"/>
    <property type="match status" value="1"/>
</dbReference>
<dbReference type="Pfam" id="PF02805">
    <property type="entry name" value="Ada_Zn_binding"/>
    <property type="match status" value="1"/>
</dbReference>
<dbReference type="PANTHER" id="PTHR43003:SF13">
    <property type="entry name" value="DNA-3-METHYLADENINE GLYCOSYLASE 2"/>
    <property type="match status" value="1"/>
</dbReference>
<keyword evidence="4" id="KW-0808">Transferase</keyword>
<reference evidence="11 12" key="1">
    <citation type="submission" date="2021-04" db="EMBL/GenBank/DDBJ databases">
        <title>The genome sequence of type strain Ideonella paludis KCTC 32238.</title>
        <authorList>
            <person name="Liu Y."/>
        </authorList>
    </citation>
    <scope>NUCLEOTIDE SEQUENCE [LARGE SCALE GENOMIC DNA]</scope>
    <source>
        <strain evidence="11 12">KCTC 32238</strain>
    </source>
</reference>
<dbReference type="SMART" id="SM01009">
    <property type="entry name" value="AlkA_N"/>
    <property type="match status" value="1"/>
</dbReference>
<organism evidence="11 12">
    <name type="scientific">Ideonella paludis</name>
    <dbReference type="NCBI Taxonomy" id="1233411"/>
    <lineage>
        <taxon>Bacteria</taxon>
        <taxon>Pseudomonadati</taxon>
        <taxon>Pseudomonadota</taxon>
        <taxon>Betaproteobacteria</taxon>
        <taxon>Burkholderiales</taxon>
        <taxon>Sphaerotilaceae</taxon>
        <taxon>Ideonella</taxon>
    </lineage>
</organism>
<dbReference type="InterPro" id="IPR037046">
    <property type="entry name" value="AlkA_N_sf"/>
</dbReference>
<dbReference type="EMBL" id="JAGQDG010000004">
    <property type="protein sequence ID" value="MBQ0935812.1"/>
    <property type="molecule type" value="Genomic_DNA"/>
</dbReference>
<dbReference type="Pfam" id="PF06029">
    <property type="entry name" value="AlkA_N"/>
    <property type="match status" value="1"/>
</dbReference>
<dbReference type="InterPro" id="IPR035451">
    <property type="entry name" value="Ada-like_dom_sf"/>
</dbReference>
<dbReference type="SUPFAM" id="SSF57884">
    <property type="entry name" value="Ada DNA repair protein, N-terminal domain (N-Ada 10)"/>
    <property type="match status" value="1"/>
</dbReference>
<dbReference type="SUPFAM" id="SSF55945">
    <property type="entry name" value="TATA-box binding protein-like"/>
    <property type="match status" value="1"/>
</dbReference>
<dbReference type="SUPFAM" id="SSF46689">
    <property type="entry name" value="Homeodomain-like"/>
    <property type="match status" value="1"/>
</dbReference>
<evidence type="ECO:0000313" key="12">
    <source>
        <dbReference type="Proteomes" id="UP000672097"/>
    </source>
</evidence>
<keyword evidence="4" id="KW-0489">Methyltransferase</keyword>
<feature type="domain" description="HTH araC/xylS-type" evidence="10">
    <location>
        <begin position="98"/>
        <end position="198"/>
    </location>
</feature>
<keyword evidence="6" id="KW-0805">Transcription regulation</keyword>
<dbReference type="SMART" id="SM00478">
    <property type="entry name" value="ENDO3c"/>
    <property type="match status" value="1"/>
</dbReference>
<evidence type="ECO:0000313" key="11">
    <source>
        <dbReference type="EMBL" id="MBQ0935812.1"/>
    </source>
</evidence>
<sequence>MPSTSASAPPAPFLSDDHAYEALKSHDLRFDGKLFVGVTSTGIYCRPICRVKLPQQRNCRFFGNAALAEQAGFRPCLRCRPELAPGLALSDSVRSLAHAGAHWMAQQIAHGQPTSVPALAAHLGVSERHVRRIFDEVHGVSPLAWATTQRLLWAKRLLTDTRLSMAEVARSSGFGSVRRFNAALAEHYHLTPSAIRRRERPAPDAGGASLSGAALLRLPWRAPYDADAMQSFLAARPLAGVEAWAEGRWWRTLRLQAAGKTHVGWLALSFDVARGECSAEVSASLAPALGQVAQMLRHLLDLDTDTHAIDAALNQAPLRPLPGLRIPGCVDGFETTVRIILGQQITVAAACTLTARLVARWGDTVETPLAGLNKLFPSPAALLAASSEEMGALGVIRTRTTAIKALAEAVLSQQLVLAPGQPLAPTLTALKTLPGIGEWTAQLVALRVLAWPDAFPASDAGVLKALGSIKPPEALAQAKAWQPWRGYATLRLWHGLTMPPLESESP</sequence>
<name>A0ABS5DXD8_9BURK</name>
<dbReference type="InterPro" id="IPR010316">
    <property type="entry name" value="AlkA_N"/>
</dbReference>
<proteinExistence type="predicted"/>
<dbReference type="InterPro" id="IPR011257">
    <property type="entry name" value="DNA_glycosylase"/>
</dbReference>
<keyword evidence="8" id="KW-0804">Transcription</keyword>
<evidence type="ECO:0000256" key="3">
    <source>
        <dbReference type="ARBA" id="ARBA00012000"/>
    </source>
</evidence>
<dbReference type="Pfam" id="PF12833">
    <property type="entry name" value="HTH_18"/>
    <property type="match status" value="1"/>
</dbReference>
<evidence type="ECO:0000256" key="5">
    <source>
        <dbReference type="ARBA" id="ARBA00022763"/>
    </source>
</evidence>
<dbReference type="InterPro" id="IPR051912">
    <property type="entry name" value="Alkylbase_DNA_Glycosylase/TA"/>
</dbReference>
<dbReference type="Gene3D" id="1.10.10.60">
    <property type="entry name" value="Homeodomain-like"/>
    <property type="match status" value="1"/>
</dbReference>
<dbReference type="InterPro" id="IPR004026">
    <property type="entry name" value="Ada_DNA_repair_Zn-bd"/>
</dbReference>
<dbReference type="InterPro" id="IPR023170">
    <property type="entry name" value="HhH_base_excis_C"/>
</dbReference>
<keyword evidence="5" id="KW-0227">DNA damage</keyword>
<dbReference type="EC" id="3.2.2.21" evidence="3"/>
<dbReference type="InterPro" id="IPR003265">
    <property type="entry name" value="HhH-GPD_domain"/>
</dbReference>
<accession>A0ABS5DXD8</accession>
<dbReference type="Gene3D" id="1.10.1670.10">
    <property type="entry name" value="Helix-hairpin-Helix base-excision DNA repair enzymes (C-terminal)"/>
    <property type="match status" value="1"/>
</dbReference>
<dbReference type="PANTHER" id="PTHR43003">
    <property type="entry name" value="DNA-3-METHYLADENINE GLYCOSYLASE"/>
    <property type="match status" value="1"/>
</dbReference>
<evidence type="ECO:0000256" key="7">
    <source>
        <dbReference type="ARBA" id="ARBA00023159"/>
    </source>
</evidence>
<dbReference type="InterPro" id="IPR009057">
    <property type="entry name" value="Homeodomain-like_sf"/>
</dbReference>